<evidence type="ECO:0000256" key="1">
    <source>
        <dbReference type="ARBA" id="ARBA00022723"/>
    </source>
</evidence>
<dbReference type="InterPro" id="IPR010666">
    <property type="entry name" value="Znf_GRF"/>
</dbReference>
<gene>
    <name evidence="6" type="ORF">OKA104_LOCUS54840</name>
</gene>
<dbReference type="AlphaFoldDB" id="A0A820T6V9"/>
<feature type="non-terminal residue" evidence="6">
    <location>
        <position position="1"/>
    </location>
</feature>
<proteinExistence type="predicted"/>
<dbReference type="PROSITE" id="PS51999">
    <property type="entry name" value="ZF_GRF"/>
    <property type="match status" value="1"/>
</dbReference>
<reference evidence="6" key="1">
    <citation type="submission" date="2021-02" db="EMBL/GenBank/DDBJ databases">
        <authorList>
            <person name="Nowell W R."/>
        </authorList>
    </citation>
    <scope>NUCLEOTIDE SEQUENCE</scope>
</reference>
<evidence type="ECO:0000256" key="3">
    <source>
        <dbReference type="ARBA" id="ARBA00022833"/>
    </source>
</evidence>
<dbReference type="Proteomes" id="UP000663881">
    <property type="component" value="Unassembled WGS sequence"/>
</dbReference>
<evidence type="ECO:0000256" key="4">
    <source>
        <dbReference type="PROSITE-ProRule" id="PRU01343"/>
    </source>
</evidence>
<sequence length="44" mass="5097">DTASVNWGRYFYVCSRANGASDNPQARCEHFQWKEIKKKTTSTN</sequence>
<name>A0A820T6V9_9BILA</name>
<feature type="domain" description="GRF-type" evidence="5">
    <location>
        <begin position="1"/>
        <end position="37"/>
    </location>
</feature>
<keyword evidence="3" id="KW-0862">Zinc</keyword>
<evidence type="ECO:0000256" key="2">
    <source>
        <dbReference type="ARBA" id="ARBA00022771"/>
    </source>
</evidence>
<keyword evidence="1" id="KW-0479">Metal-binding</keyword>
<organism evidence="6 7">
    <name type="scientific">Adineta steineri</name>
    <dbReference type="NCBI Taxonomy" id="433720"/>
    <lineage>
        <taxon>Eukaryota</taxon>
        <taxon>Metazoa</taxon>
        <taxon>Spiralia</taxon>
        <taxon>Gnathifera</taxon>
        <taxon>Rotifera</taxon>
        <taxon>Eurotatoria</taxon>
        <taxon>Bdelloidea</taxon>
        <taxon>Adinetida</taxon>
        <taxon>Adinetidae</taxon>
        <taxon>Adineta</taxon>
    </lineage>
</organism>
<comment type="caution">
    <text evidence="6">The sequence shown here is derived from an EMBL/GenBank/DDBJ whole genome shotgun (WGS) entry which is preliminary data.</text>
</comment>
<evidence type="ECO:0000313" key="6">
    <source>
        <dbReference type="EMBL" id="CAF4463671.1"/>
    </source>
</evidence>
<evidence type="ECO:0000259" key="5">
    <source>
        <dbReference type="PROSITE" id="PS51999"/>
    </source>
</evidence>
<protein>
    <recommendedName>
        <fullName evidence="5">GRF-type domain-containing protein</fullName>
    </recommendedName>
</protein>
<dbReference type="GO" id="GO:0008270">
    <property type="term" value="F:zinc ion binding"/>
    <property type="evidence" value="ECO:0007669"/>
    <property type="project" value="UniProtKB-KW"/>
</dbReference>
<accession>A0A820T6V9</accession>
<dbReference type="EMBL" id="CAJOAY010037401">
    <property type="protein sequence ID" value="CAF4463671.1"/>
    <property type="molecule type" value="Genomic_DNA"/>
</dbReference>
<keyword evidence="2 4" id="KW-0863">Zinc-finger</keyword>
<evidence type="ECO:0000313" key="7">
    <source>
        <dbReference type="Proteomes" id="UP000663881"/>
    </source>
</evidence>